<reference evidence="1" key="1">
    <citation type="submission" date="2022-05" db="EMBL/GenBank/DDBJ databases">
        <title>Comparative Genomics of Spacecraft Associated Microbes.</title>
        <authorList>
            <person name="Tran M.T."/>
            <person name="Wright A."/>
            <person name="Seuylemezian A."/>
            <person name="Eisen J."/>
            <person name="Coil D."/>
        </authorList>
    </citation>
    <scope>NUCLEOTIDE SEQUENCE</scope>
    <source>
        <strain evidence="1">FAIRING 10M-2.2</strain>
    </source>
</reference>
<keyword evidence="2" id="KW-1185">Reference proteome</keyword>
<protein>
    <submittedName>
        <fullName evidence="1">YfhO family protein</fullName>
    </submittedName>
</protein>
<dbReference type="Proteomes" id="UP001202289">
    <property type="component" value="Unassembled WGS sequence"/>
</dbReference>
<name>A0ACC6ABG0_9BACI</name>
<gene>
    <name evidence="1" type="ORF">M3215_18280</name>
</gene>
<dbReference type="EMBL" id="JAMBOP010000027">
    <property type="protein sequence ID" value="MCM3737678.1"/>
    <property type="molecule type" value="Genomic_DNA"/>
</dbReference>
<comment type="caution">
    <text evidence="1">The sequence shown here is derived from an EMBL/GenBank/DDBJ whole genome shotgun (WGS) entry which is preliminary data.</text>
</comment>
<organism evidence="1 2">
    <name type="scientific">Bacillus cytotoxicus</name>
    <dbReference type="NCBI Taxonomy" id="580165"/>
    <lineage>
        <taxon>Bacteria</taxon>
        <taxon>Bacillati</taxon>
        <taxon>Bacillota</taxon>
        <taxon>Bacilli</taxon>
        <taxon>Bacillales</taxon>
        <taxon>Bacillaceae</taxon>
        <taxon>Bacillus</taxon>
        <taxon>Bacillus cereus group</taxon>
    </lineage>
</organism>
<proteinExistence type="predicted"/>
<evidence type="ECO:0000313" key="2">
    <source>
        <dbReference type="Proteomes" id="UP001202289"/>
    </source>
</evidence>
<evidence type="ECO:0000313" key="1">
    <source>
        <dbReference type="EMBL" id="MCM3737678.1"/>
    </source>
</evidence>
<accession>A0ACC6ABG0</accession>
<sequence length="900" mass="102753">MQQLLDLFKKKKFLYALAFFLPFSIYGVMFILIGIAPFGQKSILITDLHTQYVQFYTYLYDVMKNGKSIFYSWEGGMGLNFLGVFAYYLASPFSILILFFDRAHIPEAIMIMTLLKVGLAGVTMTYYLSHMMKRREITIALFGAFYALMSFVTVYSFCVMWLDAIYLLPLIMLGIEKLLTTKKYGLFIFSLALTFITNFYISIMVGIFTFIYFVARFCVLYDVRNVKQFMQKFVWFCTGTGLAAGMAAFIILPTYLDLKSNFAERTKLPFSTAFNFDPFDFYSRFFNGITDTTVNGMPNVYAGVLTLLLVPLFFVTKKIALKEKIVYGAVMLFIILSFEIPFLNIAWHGFEPPTNFPYRYSFVLSFSLIYVAVRTFMVFGEELLPALKRVVFFNLFMIVLLGKVAPSYMQSNKMMANIFFVVVYALLLYAKVRVKKNKAWVSFALVAVASLDIALNTVYMIKLMGYEYGYINRQEYASPYPKYEEIIQKAAEKDKGLYRMETTMGRTWNDAMRFGYKGLTHFNSVANGHLNLYMQDLGYGYLDALILQNGKGIVSTDALFGMKYMISDRPLNKYGYDKVDSVGDISVYENKNALPFGYMVNKDEFDTKGKEKLKVEKTNYTNSFEAQNKLIGKLNGQPASYYKPLEPTSVQYNNLAIADAEKSKKQLAAEKKKAALTNQKPIVLVKQQDDKKASIKYVFDMKGKQQLYTKLRVEPTGVTKVYVNGKTLGKTIGEGPDSDVSDYPSYYWNNGILDLGYFENQKVEVEVEVKVSRHSVELDQQLFYGLDIDTFEKRVDELKQQPLNVTNYTGRSVQGKIEVKQDNLLFLSIPYDKGWKVTVDGKDGKVLKLNDAFLGVELPKGTHTIELKYTSPGFVVGVIVSVISLLATIVLCFIVSKKRK</sequence>